<dbReference type="PANTHER" id="PTHR48100">
    <property type="entry name" value="BROAD-SPECIFICITY PHOSPHATASE YOR283W-RELATED"/>
    <property type="match status" value="1"/>
</dbReference>
<dbReference type="Proteomes" id="UP000199759">
    <property type="component" value="Unassembled WGS sequence"/>
</dbReference>
<accession>A0A1G9NI76</accession>
<feature type="active site" description="Tele-phosphohistidine intermediate" evidence="1">
    <location>
        <position position="9"/>
    </location>
</feature>
<feature type="binding site" evidence="2">
    <location>
        <begin position="88"/>
        <end position="91"/>
    </location>
    <ligand>
        <name>substrate</name>
    </ligand>
</feature>
<dbReference type="STRING" id="144026.SAMN04488568_102358"/>
<dbReference type="RefSeq" id="WP_091766820.1">
    <property type="nucleotide sequence ID" value="NZ_FNHG01000002.1"/>
</dbReference>
<dbReference type="InterPro" id="IPR029033">
    <property type="entry name" value="His_PPase_superfam"/>
</dbReference>
<keyword evidence="4" id="KW-1185">Reference proteome</keyword>
<gene>
    <name evidence="3" type="ORF">SAMN04488568_102358</name>
</gene>
<evidence type="ECO:0000313" key="4">
    <source>
        <dbReference type="Proteomes" id="UP000199759"/>
    </source>
</evidence>
<dbReference type="OrthoDB" id="8347407at2"/>
<reference evidence="3 4" key="1">
    <citation type="submission" date="2016-10" db="EMBL/GenBank/DDBJ databases">
        <authorList>
            <person name="de Groot N.N."/>
        </authorList>
    </citation>
    <scope>NUCLEOTIDE SEQUENCE [LARGE SCALE GENOMIC DNA]</scope>
    <source>
        <strain evidence="3 4">DSM 16077</strain>
    </source>
</reference>
<name>A0A1G9NI76_9PROT</name>
<dbReference type="Gene3D" id="3.40.50.1240">
    <property type="entry name" value="Phosphoglycerate mutase-like"/>
    <property type="match status" value="1"/>
</dbReference>
<dbReference type="InterPro" id="IPR050275">
    <property type="entry name" value="PGM_Phosphatase"/>
</dbReference>
<dbReference type="GO" id="GO:0005737">
    <property type="term" value="C:cytoplasm"/>
    <property type="evidence" value="ECO:0007669"/>
    <property type="project" value="TreeGrafter"/>
</dbReference>
<organism evidence="3 4">
    <name type="scientific">Maricaulis salignorans</name>
    <dbReference type="NCBI Taxonomy" id="144026"/>
    <lineage>
        <taxon>Bacteria</taxon>
        <taxon>Pseudomonadati</taxon>
        <taxon>Pseudomonadota</taxon>
        <taxon>Alphaproteobacteria</taxon>
        <taxon>Maricaulales</taxon>
        <taxon>Maricaulaceae</taxon>
        <taxon>Maricaulis</taxon>
    </lineage>
</organism>
<dbReference type="InterPro" id="IPR013078">
    <property type="entry name" value="His_Pase_superF_clade-1"/>
</dbReference>
<dbReference type="GO" id="GO:0016791">
    <property type="term" value="F:phosphatase activity"/>
    <property type="evidence" value="ECO:0007669"/>
    <property type="project" value="TreeGrafter"/>
</dbReference>
<proteinExistence type="predicted"/>
<feature type="active site" description="Proton donor/acceptor" evidence="1">
    <location>
        <position position="88"/>
    </location>
</feature>
<evidence type="ECO:0000256" key="1">
    <source>
        <dbReference type="PIRSR" id="PIRSR613078-1"/>
    </source>
</evidence>
<dbReference type="PANTHER" id="PTHR48100:SF1">
    <property type="entry name" value="HISTIDINE PHOSPHATASE FAMILY PROTEIN-RELATED"/>
    <property type="match status" value="1"/>
</dbReference>
<dbReference type="SMART" id="SM00855">
    <property type="entry name" value="PGAM"/>
    <property type="match status" value="1"/>
</dbReference>
<evidence type="ECO:0000313" key="3">
    <source>
        <dbReference type="EMBL" id="SDL86298.1"/>
    </source>
</evidence>
<protein>
    <submittedName>
        <fullName evidence="3">Probable phosphoglycerate mutase</fullName>
    </submittedName>
</protein>
<dbReference type="Pfam" id="PF00300">
    <property type="entry name" value="His_Phos_1"/>
    <property type="match status" value="1"/>
</dbReference>
<dbReference type="AlphaFoldDB" id="A0A1G9NI76"/>
<evidence type="ECO:0000256" key="2">
    <source>
        <dbReference type="PIRSR" id="PIRSR613078-2"/>
    </source>
</evidence>
<dbReference type="EMBL" id="FNHG01000002">
    <property type="protein sequence ID" value="SDL86298.1"/>
    <property type="molecule type" value="Genomic_DNA"/>
</dbReference>
<dbReference type="CDD" id="cd07067">
    <property type="entry name" value="HP_PGM_like"/>
    <property type="match status" value="1"/>
</dbReference>
<feature type="binding site" evidence="2">
    <location>
        <position position="62"/>
    </location>
    <ligand>
        <name>substrate</name>
    </ligand>
</feature>
<sequence length="215" mass="23613">MSKVLLARHGNTFGPGDKVVWVGAKEDLPLVHKGEEQAAALGNALREARLTPERIITGPLLRTRRAAELVAVLCGFHGRIEIDERLREIDYGSWGGKSCDEIIAEFGAKAHRTWNEEHRRPEGVDWSPDEATLRANALAVMQDAALSRRFALIITSNGVLRYMHGVLGGDAHDAKVKTGNICAADIEAGQRLFWNEAPSAERLRSSFNPTPKPGF</sequence>
<dbReference type="SUPFAM" id="SSF53254">
    <property type="entry name" value="Phosphoglycerate mutase-like"/>
    <property type="match status" value="1"/>
</dbReference>